<dbReference type="PANTHER" id="PTHR38731:SF1">
    <property type="entry name" value="FECR PROTEIN DOMAIN-CONTAINING PROTEIN"/>
    <property type="match status" value="1"/>
</dbReference>
<sequence>MSQHALLDRTEAELLWFRRRHFIQAAAAWTAAGGFTAAHAQQRSNVVQLEGDVLLNGQRMRPDNFVQSGDRIDTGPGSTLVFAVGNSAFHVRQNSRITVERGATLNTVSVLRLLTGAVVSVWGRGSNRQIVTPTLTAGIRGTGVYTEVFAQENYRSYFCNCYGTVELAAGGERAVSQASYHQSYWGEAQPRGGRMLTPALAINHTDEEVEFVAALINQRTAWQIEGRRGVKDGSGYMDPGRNHPLTR</sequence>
<gene>
    <name evidence="1" type="ORF">HK414_09230</name>
</gene>
<accession>A0ABX6P1V4</accession>
<reference evidence="1 2" key="1">
    <citation type="submission" date="2020-05" db="EMBL/GenBank/DDBJ databases">
        <title>Ramlibacter rhizophilus sp. nov., isolated from rhizosphere soil of national flower Mugunghwa from South Korea.</title>
        <authorList>
            <person name="Zheng-Fei Y."/>
            <person name="Huan T."/>
        </authorList>
    </citation>
    <scope>NUCLEOTIDE SEQUENCE [LARGE SCALE GENOMIC DNA]</scope>
    <source>
        <strain evidence="1 2">H242</strain>
    </source>
</reference>
<dbReference type="Proteomes" id="UP000500826">
    <property type="component" value="Chromosome"/>
</dbReference>
<dbReference type="InterPro" id="IPR006311">
    <property type="entry name" value="TAT_signal"/>
</dbReference>
<proteinExistence type="predicted"/>
<name>A0ABX6P1V4_9BURK</name>
<keyword evidence="2" id="KW-1185">Reference proteome</keyword>
<dbReference type="EMBL" id="CP053418">
    <property type="protein sequence ID" value="QJW84039.1"/>
    <property type="molecule type" value="Genomic_DNA"/>
</dbReference>
<evidence type="ECO:0000313" key="2">
    <source>
        <dbReference type="Proteomes" id="UP000500826"/>
    </source>
</evidence>
<dbReference type="PANTHER" id="PTHR38731">
    <property type="entry name" value="LIPL45-RELATED LIPOPROTEIN-RELATED"/>
    <property type="match status" value="1"/>
</dbReference>
<protein>
    <submittedName>
        <fullName evidence="1">Iron dicitrate transport regulator FecR</fullName>
    </submittedName>
</protein>
<dbReference type="PROSITE" id="PS51318">
    <property type="entry name" value="TAT"/>
    <property type="match status" value="1"/>
</dbReference>
<evidence type="ECO:0000313" key="1">
    <source>
        <dbReference type="EMBL" id="QJW84039.1"/>
    </source>
</evidence>
<organism evidence="1 2">
    <name type="scientific">Ramlibacter terrae</name>
    <dbReference type="NCBI Taxonomy" id="2732511"/>
    <lineage>
        <taxon>Bacteria</taxon>
        <taxon>Pseudomonadati</taxon>
        <taxon>Pseudomonadota</taxon>
        <taxon>Betaproteobacteria</taxon>
        <taxon>Burkholderiales</taxon>
        <taxon>Comamonadaceae</taxon>
        <taxon>Ramlibacter</taxon>
    </lineage>
</organism>